<keyword evidence="2" id="KW-0808">Transferase</keyword>
<name>A0A1X2H3X9_SYNRA</name>
<dbReference type="OMA" id="RPLHAMT"/>
<dbReference type="PANTHER" id="PTHR43861">
    <property type="entry name" value="TRANS-ACONITATE 2-METHYLTRANSFERASE-RELATED"/>
    <property type="match status" value="1"/>
</dbReference>
<dbReference type="Pfam" id="PF08241">
    <property type="entry name" value="Methyltransf_11"/>
    <property type="match status" value="1"/>
</dbReference>
<dbReference type="AlphaFoldDB" id="A0A1X2H3X9"/>
<comment type="caution">
    <text evidence="2">The sequence shown here is derived from an EMBL/GenBank/DDBJ whole genome shotgun (WGS) entry which is preliminary data.</text>
</comment>
<dbReference type="EMBL" id="MCGN01000009">
    <property type="protein sequence ID" value="ORY93106.1"/>
    <property type="molecule type" value="Genomic_DNA"/>
</dbReference>
<dbReference type="CDD" id="cd02440">
    <property type="entry name" value="AdoMet_MTases"/>
    <property type="match status" value="1"/>
</dbReference>
<dbReference type="InterPro" id="IPR013216">
    <property type="entry name" value="Methyltransf_11"/>
</dbReference>
<sequence>MANVYDHPQFFELYSQMPRSKEGLAAAGEWPTLRSMFPSFKDKRVLDLGCGYGWHCRYAVDQGAARVVGIDCSEKMLAVANQDTKDSRITYEQKPIEEIDYAPNSFDIVISSLAFHYVASFDDIVKKIKQCLVPGGSLVFSVENPIFTASGTGTFHPCGDNDKAHWPVDRYFDESERWPNFLGVAVRKYHRTLSTYINTLLRHGFMLNEVVEPLPDQALLKQWPEEARRPMMLIISARLQ</sequence>
<feature type="domain" description="Methyltransferase type 11" evidence="1">
    <location>
        <begin position="46"/>
        <end position="140"/>
    </location>
</feature>
<gene>
    <name evidence="2" type="ORF">BCR43DRAFT_496332</name>
</gene>
<organism evidence="2 3">
    <name type="scientific">Syncephalastrum racemosum</name>
    <name type="common">Filamentous fungus</name>
    <dbReference type="NCBI Taxonomy" id="13706"/>
    <lineage>
        <taxon>Eukaryota</taxon>
        <taxon>Fungi</taxon>
        <taxon>Fungi incertae sedis</taxon>
        <taxon>Mucoromycota</taxon>
        <taxon>Mucoromycotina</taxon>
        <taxon>Mucoromycetes</taxon>
        <taxon>Mucorales</taxon>
        <taxon>Syncephalastraceae</taxon>
        <taxon>Syncephalastrum</taxon>
    </lineage>
</organism>
<dbReference type="InterPro" id="IPR029063">
    <property type="entry name" value="SAM-dependent_MTases_sf"/>
</dbReference>
<keyword evidence="2" id="KW-0489">Methyltransferase</keyword>
<evidence type="ECO:0000313" key="2">
    <source>
        <dbReference type="EMBL" id="ORY93106.1"/>
    </source>
</evidence>
<dbReference type="InParanoid" id="A0A1X2H3X9"/>
<dbReference type="GO" id="GO:0008757">
    <property type="term" value="F:S-adenosylmethionine-dependent methyltransferase activity"/>
    <property type="evidence" value="ECO:0007669"/>
    <property type="project" value="InterPro"/>
</dbReference>
<protein>
    <submittedName>
        <fullName evidence="2">Methyltransferase type 11</fullName>
    </submittedName>
</protein>
<proteinExistence type="predicted"/>
<keyword evidence="3" id="KW-1185">Reference proteome</keyword>
<dbReference type="SUPFAM" id="SSF53335">
    <property type="entry name" value="S-adenosyl-L-methionine-dependent methyltransferases"/>
    <property type="match status" value="1"/>
</dbReference>
<evidence type="ECO:0000313" key="3">
    <source>
        <dbReference type="Proteomes" id="UP000242180"/>
    </source>
</evidence>
<dbReference type="Proteomes" id="UP000242180">
    <property type="component" value="Unassembled WGS sequence"/>
</dbReference>
<accession>A0A1X2H3X9</accession>
<dbReference type="Gene3D" id="3.40.50.150">
    <property type="entry name" value="Vaccinia Virus protein VP39"/>
    <property type="match status" value="1"/>
</dbReference>
<dbReference type="GO" id="GO:0032259">
    <property type="term" value="P:methylation"/>
    <property type="evidence" value="ECO:0007669"/>
    <property type="project" value="UniProtKB-KW"/>
</dbReference>
<dbReference type="STRING" id="13706.A0A1X2H3X9"/>
<reference evidence="2 3" key="1">
    <citation type="submission" date="2016-07" db="EMBL/GenBank/DDBJ databases">
        <title>Pervasive Adenine N6-methylation of Active Genes in Fungi.</title>
        <authorList>
            <consortium name="DOE Joint Genome Institute"/>
            <person name="Mondo S.J."/>
            <person name="Dannebaum R.O."/>
            <person name="Kuo R.C."/>
            <person name="Labutti K."/>
            <person name="Haridas S."/>
            <person name="Kuo A."/>
            <person name="Salamov A."/>
            <person name="Ahrendt S.R."/>
            <person name="Lipzen A."/>
            <person name="Sullivan W."/>
            <person name="Andreopoulos W.B."/>
            <person name="Clum A."/>
            <person name="Lindquist E."/>
            <person name="Daum C."/>
            <person name="Ramamoorthy G.K."/>
            <person name="Gryganskyi A."/>
            <person name="Culley D."/>
            <person name="Magnuson J.K."/>
            <person name="James T.Y."/>
            <person name="O'Malley M.A."/>
            <person name="Stajich J.E."/>
            <person name="Spatafora J.W."/>
            <person name="Visel A."/>
            <person name="Grigoriev I.V."/>
        </authorList>
    </citation>
    <scope>NUCLEOTIDE SEQUENCE [LARGE SCALE GENOMIC DNA]</scope>
    <source>
        <strain evidence="2 3">NRRL 2496</strain>
    </source>
</reference>
<dbReference type="OrthoDB" id="66144at2759"/>
<evidence type="ECO:0000259" key="1">
    <source>
        <dbReference type="Pfam" id="PF08241"/>
    </source>
</evidence>